<dbReference type="RefSeq" id="WP_101642279.1">
    <property type="nucleotide sequence ID" value="NZ_FXZE01000003.1"/>
</dbReference>
<dbReference type="Proteomes" id="UP000234342">
    <property type="component" value="Unassembled WGS sequence"/>
</dbReference>
<evidence type="ECO:0000313" key="1">
    <source>
        <dbReference type="EMBL" id="SMX76644.1"/>
    </source>
</evidence>
<dbReference type="EMBL" id="FXZE01000003">
    <property type="protein sequence ID" value="SMX76644.1"/>
    <property type="molecule type" value="Genomic_DNA"/>
</dbReference>
<name>A0A2H1INA9_9MICO</name>
<organism evidence="1 2">
    <name type="scientific">Brevibacterium antiquum</name>
    <dbReference type="NCBI Taxonomy" id="234835"/>
    <lineage>
        <taxon>Bacteria</taxon>
        <taxon>Bacillati</taxon>
        <taxon>Actinomycetota</taxon>
        <taxon>Actinomycetes</taxon>
        <taxon>Micrococcales</taxon>
        <taxon>Brevibacteriaceae</taxon>
        <taxon>Brevibacterium</taxon>
    </lineage>
</organism>
<accession>A0A2H1INA9</accession>
<dbReference type="AlphaFoldDB" id="A0A2H1INA9"/>
<gene>
    <name evidence="1" type="ORF">BANT10_01116</name>
</gene>
<protein>
    <submittedName>
        <fullName evidence="1">Uncharacterized protein</fullName>
    </submittedName>
</protein>
<sequence>MSEYVPSDREVRETWMDAMVMHSPTTSSAEFDRFIDKVKADERQSLLEELTADAEHEARIGEQGNDSERVNAAEKIIEMLNDIQIEREA</sequence>
<evidence type="ECO:0000313" key="2">
    <source>
        <dbReference type="Proteomes" id="UP000234342"/>
    </source>
</evidence>
<proteinExistence type="predicted"/>
<keyword evidence="2" id="KW-1185">Reference proteome</keyword>
<reference evidence="2" key="1">
    <citation type="submission" date="2017-03" db="EMBL/GenBank/DDBJ databases">
        <authorList>
            <person name="Monnet C."/>
        </authorList>
    </citation>
    <scope>NUCLEOTIDE SEQUENCE [LARGE SCALE GENOMIC DNA]</scope>
    <source>
        <strain evidence="2">P10</strain>
    </source>
</reference>